<dbReference type="PROSITE" id="PS00061">
    <property type="entry name" value="ADH_SHORT"/>
    <property type="match status" value="1"/>
</dbReference>
<gene>
    <name evidence="3" type="ORF">BJ998_007067</name>
</gene>
<dbReference type="Gene3D" id="3.40.50.720">
    <property type="entry name" value="NAD(P)-binding Rossmann-like Domain"/>
    <property type="match status" value="1"/>
</dbReference>
<dbReference type="RefSeq" id="WP_184867609.1">
    <property type="nucleotide sequence ID" value="NZ_BAAAWY010000067.1"/>
</dbReference>
<proteinExistence type="inferred from homology"/>
<dbReference type="Pfam" id="PF13561">
    <property type="entry name" value="adh_short_C2"/>
    <property type="match status" value="1"/>
</dbReference>
<dbReference type="GO" id="GO:0016616">
    <property type="term" value="F:oxidoreductase activity, acting on the CH-OH group of donors, NAD or NADP as acceptor"/>
    <property type="evidence" value="ECO:0007669"/>
    <property type="project" value="TreeGrafter"/>
</dbReference>
<organism evidence="3 4">
    <name type="scientific">Kutzneria kofuensis</name>
    <dbReference type="NCBI Taxonomy" id="103725"/>
    <lineage>
        <taxon>Bacteria</taxon>
        <taxon>Bacillati</taxon>
        <taxon>Actinomycetota</taxon>
        <taxon>Actinomycetes</taxon>
        <taxon>Pseudonocardiales</taxon>
        <taxon>Pseudonocardiaceae</taxon>
        <taxon>Kutzneria</taxon>
    </lineage>
</organism>
<comment type="similarity">
    <text evidence="1">Belongs to the short-chain dehydrogenases/reductases (SDR) family.</text>
</comment>
<evidence type="ECO:0000313" key="4">
    <source>
        <dbReference type="Proteomes" id="UP000585638"/>
    </source>
</evidence>
<dbReference type="AlphaFoldDB" id="A0A7W9KNM2"/>
<keyword evidence="2" id="KW-0560">Oxidoreductase</keyword>
<comment type="caution">
    <text evidence="3">The sequence shown here is derived from an EMBL/GenBank/DDBJ whole genome shotgun (WGS) entry which is preliminary data.</text>
</comment>
<dbReference type="InterPro" id="IPR036291">
    <property type="entry name" value="NAD(P)-bd_dom_sf"/>
</dbReference>
<accession>A0A7W9KNM2</accession>
<evidence type="ECO:0000313" key="3">
    <source>
        <dbReference type="EMBL" id="MBB5895871.1"/>
    </source>
</evidence>
<dbReference type="PANTHER" id="PTHR42760:SF115">
    <property type="entry name" value="3-OXOACYL-[ACYL-CARRIER-PROTEIN] REDUCTASE FABG"/>
    <property type="match status" value="1"/>
</dbReference>
<protein>
    <submittedName>
        <fullName evidence="3">NAD(P)-dependent dehydrogenase (Short-subunit alcohol dehydrogenase family)</fullName>
    </submittedName>
</protein>
<sequence>MTTLSDKTAVITGGSSGIGLAAARLFADEGATVVVVGRDEDRLRHTGFDYVVADLSHGAADLASGLAGRTIDVLFCNAGASNAPEVFDTDESGFDAVIDVNLKSVFFTVTECFDLLADGASVILTSSVGFHRGFNSDPLYSAAKAGVRTLGRGFAAQPEFLRRRIRVNTISYGAVATPMTDHPMLHEWAVSNVPMGRVADPAEAAAPALFLAGAGSTYMTGSEIAVDGGLTQL</sequence>
<dbReference type="InterPro" id="IPR020904">
    <property type="entry name" value="Sc_DH/Rdtase_CS"/>
</dbReference>
<dbReference type="CDD" id="cd05233">
    <property type="entry name" value="SDR_c"/>
    <property type="match status" value="1"/>
</dbReference>
<dbReference type="Proteomes" id="UP000585638">
    <property type="component" value="Unassembled WGS sequence"/>
</dbReference>
<dbReference type="EMBL" id="JACHIR010000001">
    <property type="protein sequence ID" value="MBB5895871.1"/>
    <property type="molecule type" value="Genomic_DNA"/>
</dbReference>
<dbReference type="PANTHER" id="PTHR42760">
    <property type="entry name" value="SHORT-CHAIN DEHYDROGENASES/REDUCTASES FAMILY MEMBER"/>
    <property type="match status" value="1"/>
</dbReference>
<dbReference type="SUPFAM" id="SSF51735">
    <property type="entry name" value="NAD(P)-binding Rossmann-fold domains"/>
    <property type="match status" value="1"/>
</dbReference>
<evidence type="ECO:0000256" key="1">
    <source>
        <dbReference type="ARBA" id="ARBA00006484"/>
    </source>
</evidence>
<evidence type="ECO:0000256" key="2">
    <source>
        <dbReference type="ARBA" id="ARBA00023002"/>
    </source>
</evidence>
<keyword evidence="4" id="KW-1185">Reference proteome</keyword>
<dbReference type="InterPro" id="IPR002347">
    <property type="entry name" value="SDR_fam"/>
</dbReference>
<dbReference type="PRINTS" id="PR00081">
    <property type="entry name" value="GDHRDH"/>
</dbReference>
<name>A0A7W9KNM2_9PSEU</name>
<reference evidence="3 4" key="1">
    <citation type="submission" date="2020-08" db="EMBL/GenBank/DDBJ databases">
        <title>Sequencing the genomes of 1000 actinobacteria strains.</title>
        <authorList>
            <person name="Klenk H.-P."/>
        </authorList>
    </citation>
    <scope>NUCLEOTIDE SEQUENCE [LARGE SCALE GENOMIC DNA]</scope>
    <source>
        <strain evidence="3 4">DSM 43851</strain>
    </source>
</reference>